<comment type="caution">
    <text evidence="1">The sequence shown here is derived from an EMBL/GenBank/DDBJ whole genome shotgun (WGS) entry which is preliminary data.</text>
</comment>
<reference evidence="1" key="2">
    <citation type="submission" date="2020-09" db="EMBL/GenBank/DDBJ databases">
        <authorList>
            <person name="Sun Q."/>
            <person name="Ohkuma M."/>
        </authorList>
    </citation>
    <scope>NUCLEOTIDE SEQUENCE</scope>
    <source>
        <strain evidence="1">JCM 18487</strain>
    </source>
</reference>
<sequence>MENHWRLTNQMDYLFQARLIKKHYSPINQKWDHDHCSFCTEKFYNIDQVGYCTEDEYYWICDGCFHGFKDMFKWTVVNEEG</sequence>
<reference evidence="1" key="1">
    <citation type="journal article" date="2014" name="Int. J. Syst. Evol. Microbiol.">
        <title>Complete genome sequence of Corynebacterium casei LMG S-19264T (=DSM 44701T), isolated from a smear-ripened cheese.</title>
        <authorList>
            <consortium name="US DOE Joint Genome Institute (JGI-PGF)"/>
            <person name="Walter F."/>
            <person name="Albersmeier A."/>
            <person name="Kalinowski J."/>
            <person name="Ruckert C."/>
        </authorList>
    </citation>
    <scope>NUCLEOTIDE SEQUENCE</scope>
    <source>
        <strain evidence="1">JCM 18487</strain>
    </source>
</reference>
<evidence type="ECO:0000313" key="1">
    <source>
        <dbReference type="EMBL" id="GGJ10437.1"/>
    </source>
</evidence>
<proteinExistence type="predicted"/>
<dbReference type="AlphaFoldDB" id="A0A917KFU0"/>
<dbReference type="Proteomes" id="UP000637695">
    <property type="component" value="Unassembled WGS sequence"/>
</dbReference>
<evidence type="ECO:0000313" key="2">
    <source>
        <dbReference type="Proteomes" id="UP000637695"/>
    </source>
</evidence>
<dbReference type="EMBL" id="BMOY01000033">
    <property type="protein sequence ID" value="GGJ10437.1"/>
    <property type="molecule type" value="Genomic_DNA"/>
</dbReference>
<accession>A0A917KFU0</accession>
<name>A0A917KFU0_9BACL</name>
<protein>
    <submittedName>
        <fullName evidence="1">Uncharacterized protein</fullName>
    </submittedName>
</protein>
<gene>
    <name evidence="1" type="ORF">GCM10010885_19570</name>
</gene>
<organism evidence="1 2">
    <name type="scientific">Alicyclobacillus cellulosilyticus</name>
    <dbReference type="NCBI Taxonomy" id="1003997"/>
    <lineage>
        <taxon>Bacteria</taxon>
        <taxon>Bacillati</taxon>
        <taxon>Bacillota</taxon>
        <taxon>Bacilli</taxon>
        <taxon>Bacillales</taxon>
        <taxon>Alicyclobacillaceae</taxon>
        <taxon>Alicyclobacillus</taxon>
    </lineage>
</organism>
<keyword evidence="2" id="KW-1185">Reference proteome</keyword>